<reference evidence="9" key="1">
    <citation type="submission" date="2022-08" db="EMBL/GenBank/DDBJ databases">
        <title>Draft genome sequence of Microbacterium arabinogalactanolyticum JCM 9171.</title>
        <authorList>
            <person name="Fujita K."/>
            <person name="Ishiwata A."/>
            <person name="Fushinobu S."/>
        </authorList>
    </citation>
    <scope>NUCLEOTIDE SEQUENCE</scope>
    <source>
        <strain evidence="9">JCM 9171</strain>
    </source>
</reference>
<feature type="transmembrane region" description="Helical" evidence="7">
    <location>
        <begin position="121"/>
        <end position="147"/>
    </location>
</feature>
<feature type="transmembrane region" description="Helical" evidence="7">
    <location>
        <begin position="91"/>
        <end position="109"/>
    </location>
</feature>
<evidence type="ECO:0000256" key="1">
    <source>
        <dbReference type="ARBA" id="ARBA00004651"/>
    </source>
</evidence>
<evidence type="ECO:0000256" key="7">
    <source>
        <dbReference type="SAM" id="Phobius"/>
    </source>
</evidence>
<feature type="transmembrane region" description="Helical" evidence="7">
    <location>
        <begin position="208"/>
        <end position="230"/>
    </location>
</feature>
<dbReference type="Proteomes" id="UP001165068">
    <property type="component" value="Unassembled WGS sequence"/>
</dbReference>
<organism evidence="9 10">
    <name type="scientific">Microbacterium arabinogalactanolyticum</name>
    <dbReference type="NCBI Taxonomy" id="69365"/>
    <lineage>
        <taxon>Bacteria</taxon>
        <taxon>Bacillati</taxon>
        <taxon>Actinomycetota</taxon>
        <taxon>Actinomycetes</taxon>
        <taxon>Micrococcales</taxon>
        <taxon>Microbacteriaceae</taxon>
        <taxon>Microbacterium</taxon>
    </lineage>
</organism>
<dbReference type="PANTHER" id="PTHR40074:SF4">
    <property type="entry name" value="INNER MEMBRANE PROTEIN YCFT"/>
    <property type="match status" value="1"/>
</dbReference>
<accession>A0ABQ5NEF6</accession>
<evidence type="ECO:0000313" key="9">
    <source>
        <dbReference type="EMBL" id="GLC84184.1"/>
    </source>
</evidence>
<proteinExistence type="inferred from homology"/>
<dbReference type="PANTHER" id="PTHR40074">
    <property type="entry name" value="O-ACETYLTRANSFERASE WECH"/>
    <property type="match status" value="1"/>
</dbReference>
<feature type="transmembrane region" description="Helical" evidence="7">
    <location>
        <begin position="181"/>
        <end position="201"/>
    </location>
</feature>
<evidence type="ECO:0000256" key="6">
    <source>
        <dbReference type="ARBA" id="ARBA00023136"/>
    </source>
</evidence>
<keyword evidence="4 7" id="KW-0812">Transmembrane</keyword>
<feature type="transmembrane region" description="Helical" evidence="7">
    <location>
        <begin position="12"/>
        <end position="30"/>
    </location>
</feature>
<dbReference type="RefSeq" id="WP_285631599.1">
    <property type="nucleotide sequence ID" value="NZ_BAAAUK010000003.1"/>
</dbReference>
<feature type="transmembrane region" description="Helical" evidence="7">
    <location>
        <begin position="59"/>
        <end position="79"/>
    </location>
</feature>
<feature type="domain" description="Acyltransferase 3" evidence="8">
    <location>
        <begin position="11"/>
        <end position="321"/>
    </location>
</feature>
<dbReference type="Pfam" id="PF01757">
    <property type="entry name" value="Acyl_transf_3"/>
    <property type="match status" value="1"/>
</dbReference>
<name>A0ABQ5NEF6_9MICO</name>
<dbReference type="EMBL" id="BRZC01000003">
    <property type="protein sequence ID" value="GLC84184.1"/>
    <property type="molecule type" value="Genomic_DNA"/>
</dbReference>
<comment type="subcellular location">
    <subcellularLocation>
        <location evidence="1">Cell membrane</location>
        <topology evidence="1">Multi-pass membrane protein</topology>
    </subcellularLocation>
</comment>
<evidence type="ECO:0000256" key="4">
    <source>
        <dbReference type="ARBA" id="ARBA00022692"/>
    </source>
</evidence>
<sequence length="352" mass="38286">MPLMTIPAREGWPDVVKGICIILVVMWHVVVKHSSDLPWEDAGGIPEMWTVVSAQLLPLRMPLFFVVSGMFAASAVLAPTRARVSIRALRLALLYLLWVVIQTFALAAAGPDFDTARATDAWSLLLQLTVSPTNLWYLLALALYLIVGRVSRGIPTAVLLPLSFLVSAVAAAGLLPDSGNLWQVVQNVVFFLAGLHLPGLMRRFAARASWATAAGLGALYVASLVVVSLLGARQWFGVWTLLSALAVVAGISACALIDRWEPLAAPLRWIGRRTLPIYVIHMIPLALLDRMLRGVEPWVYRGPVLAVIEPLLITALVIAASLGAHALLRRMRAEALFDPLLPGWFGRRAARV</sequence>
<evidence type="ECO:0000259" key="8">
    <source>
        <dbReference type="Pfam" id="PF01757"/>
    </source>
</evidence>
<keyword evidence="3" id="KW-1003">Cell membrane</keyword>
<feature type="transmembrane region" description="Helical" evidence="7">
    <location>
        <begin position="236"/>
        <end position="257"/>
    </location>
</feature>
<keyword evidence="5 7" id="KW-1133">Transmembrane helix</keyword>
<dbReference type="InterPro" id="IPR002656">
    <property type="entry name" value="Acyl_transf_3_dom"/>
</dbReference>
<gene>
    <name evidence="9" type="ORF">MIAR_07720</name>
</gene>
<feature type="transmembrane region" description="Helical" evidence="7">
    <location>
        <begin position="269"/>
        <end position="287"/>
    </location>
</feature>
<comment type="caution">
    <text evidence="9">The sequence shown here is derived from an EMBL/GenBank/DDBJ whole genome shotgun (WGS) entry which is preliminary data.</text>
</comment>
<protein>
    <recommendedName>
        <fullName evidence="8">Acyltransferase 3 domain-containing protein</fullName>
    </recommendedName>
</protein>
<keyword evidence="6 7" id="KW-0472">Membrane</keyword>
<evidence type="ECO:0000313" key="10">
    <source>
        <dbReference type="Proteomes" id="UP001165068"/>
    </source>
</evidence>
<feature type="transmembrane region" description="Helical" evidence="7">
    <location>
        <begin position="154"/>
        <end position="175"/>
    </location>
</feature>
<comment type="similarity">
    <text evidence="2">Belongs to the acyltransferase 3 family.</text>
</comment>
<keyword evidence="10" id="KW-1185">Reference proteome</keyword>
<feature type="transmembrane region" description="Helical" evidence="7">
    <location>
        <begin position="307"/>
        <end position="328"/>
    </location>
</feature>
<evidence type="ECO:0000256" key="3">
    <source>
        <dbReference type="ARBA" id="ARBA00022475"/>
    </source>
</evidence>
<evidence type="ECO:0000256" key="5">
    <source>
        <dbReference type="ARBA" id="ARBA00022989"/>
    </source>
</evidence>
<evidence type="ECO:0000256" key="2">
    <source>
        <dbReference type="ARBA" id="ARBA00007400"/>
    </source>
</evidence>